<proteinExistence type="predicted"/>
<protein>
    <submittedName>
        <fullName evidence="1">Uncharacterized protein</fullName>
    </submittedName>
</protein>
<evidence type="ECO:0000313" key="1">
    <source>
        <dbReference type="EMBL" id="QHT37983.1"/>
    </source>
</evidence>
<sequence>MDNREEIYDEIAKFPLPDHLITYRPYVQSNTGYRTSRRTSFDDLVYLNLKELVPNIYLGLHLNHSTEDIKKWSQLTKTYGNKLNEQLQSYCDKKLMQIEQIEENTKRTNRFDYKKVKELPTDIQQKIQSYLMPQTRIIILEDKYKNIKDDMKKWKVEHLKNFLSKVVCDVYEPKCYEPYTLKCLPERVTIYKSCTNKKQYIDEIFKLYSLFKKAIPKDYDKYQYFWNTALKMFTSILYVHKHVTIKETKKDAETKVEKKKKFKVVERNNS</sequence>
<organism evidence="1">
    <name type="scientific">viral metagenome</name>
    <dbReference type="NCBI Taxonomy" id="1070528"/>
    <lineage>
        <taxon>unclassified sequences</taxon>
        <taxon>metagenomes</taxon>
        <taxon>organismal metagenomes</taxon>
    </lineage>
</organism>
<reference evidence="1" key="1">
    <citation type="journal article" date="2020" name="Nature">
        <title>Giant virus diversity and host interactions through global metagenomics.</title>
        <authorList>
            <person name="Schulz F."/>
            <person name="Roux S."/>
            <person name="Paez-Espino D."/>
            <person name="Jungbluth S."/>
            <person name="Walsh D.A."/>
            <person name="Denef V.J."/>
            <person name="McMahon K.D."/>
            <person name="Konstantinidis K.T."/>
            <person name="Eloe-Fadrosh E.A."/>
            <person name="Kyrpides N.C."/>
            <person name="Woyke T."/>
        </authorList>
    </citation>
    <scope>NUCLEOTIDE SEQUENCE</scope>
    <source>
        <strain evidence="1">GVMAG-S-ERX556049-19</strain>
    </source>
</reference>
<accession>A0A6C0FBJ5</accession>
<dbReference type="AlphaFoldDB" id="A0A6C0FBJ5"/>
<name>A0A6C0FBJ5_9ZZZZ</name>
<dbReference type="EMBL" id="MN738823">
    <property type="protein sequence ID" value="QHT37983.1"/>
    <property type="molecule type" value="Genomic_DNA"/>
</dbReference>